<feature type="compositionally biased region" description="Polar residues" evidence="1">
    <location>
        <begin position="355"/>
        <end position="377"/>
    </location>
</feature>
<evidence type="ECO:0000313" key="3">
    <source>
        <dbReference type="Proteomes" id="UP000664534"/>
    </source>
</evidence>
<feature type="compositionally biased region" description="Polar residues" evidence="1">
    <location>
        <begin position="664"/>
        <end position="685"/>
    </location>
</feature>
<feature type="compositionally biased region" description="Polar residues" evidence="1">
    <location>
        <begin position="133"/>
        <end position="146"/>
    </location>
</feature>
<reference evidence="2" key="1">
    <citation type="submission" date="2021-03" db="EMBL/GenBank/DDBJ databases">
        <authorList>
            <person name="Tagirdzhanova G."/>
        </authorList>
    </citation>
    <scope>NUCLEOTIDE SEQUENCE</scope>
</reference>
<feature type="region of interest" description="Disordered" evidence="1">
    <location>
        <begin position="334"/>
        <end position="377"/>
    </location>
</feature>
<evidence type="ECO:0000256" key="1">
    <source>
        <dbReference type="SAM" id="MobiDB-lite"/>
    </source>
</evidence>
<feature type="region of interest" description="Disordered" evidence="1">
    <location>
        <begin position="651"/>
        <end position="717"/>
    </location>
</feature>
<name>A0A8H3INL1_9LECA</name>
<keyword evidence="3" id="KW-1185">Reference proteome</keyword>
<proteinExistence type="predicted"/>
<protein>
    <recommendedName>
        <fullName evidence="4">C2H2-type domain-containing protein</fullName>
    </recommendedName>
</protein>
<dbReference type="OrthoDB" id="5366163at2759"/>
<sequence>MGAAIAEFEENKALDGDKVPLYKEELSNGREHQGFESHDLGLETSQTTDYPECMIEKAELASHRSVVCSCPEMWDSSFVTEMPTLATSKRQDSPELLNPIDGESGRRSLLHRRREMPAIDPRSFAAKQLHNGLPNTHESGNTNSSAAREASQTDDLRRVPIPVTTPTSITDSAVQRPSDVNRCAIFVSNDISSESSDNSVGSREVLGVETTILSSPRHRSLDLSTPLPTPPQIMPPDLNRPLWSIQMPNSAQTSSTKTSSSLRSSVMNQLHRLSGESSVSNSGFEVVERTPTDQSPDLMTEARDNDWEDFSQHEPSITISPTDIENLMNEMLAGNALSGDPSHRAGPRNPYSPWDNVSPSTLAPTASTPASNLVSPNSPNCGYVSPLLDVSTPISPIVDFVSSPPEVVLPVTVIREGPDQGNEERNDDAASGFPSTLDLATRKFEHKRSASNIELGLANQLRVLHRAVSFAPGAQWTKDTMLQQHFHPSHRRQFDDLDTASVCNQPRPPRMESYDLAGSIDELVESEAPSALFESIMIQFDPSESSNPVFVPSASSFTSPERNIDANSSFMDGSMKTAIADTAAPILSHFDRNADDHNLYKMPSHVGRVYPPPLFSTPYSSETGYSALCHRRQMNVPPLPLSRTRTDIASSVEERKEATAGHLRSSTAPRSLNQRQVLPQSQSSEGKMRRGEFASSGNDLASTHRRRPDLDSTFSTETPPHCFDHGSMLVTHSASKQTQVNEFRELVGVVNDEWLQRLKSVPGLWQRCSILSPRTLFEKGFQTLREIFCGRPTQTFENVFAFMNLAFAAALVLHFQQKFYCLDAFYDDARQWQRTLSAEEKILFLKAVDCLLPELQPAQMLRGGSHVTVGGITSQDSSSYRDQTDLLDAMINSEPTKCLITVIDAFEEAVICERNAPFPPQALSLFVQSRSDEIEHMRKHVTGPLLQTNGVEALRRIVIDTERLIASGKLRSPREVEVTLITSGRSSSESLEVFDRYRKLVLDGCNKAMLSSGSDWRSTWRNEHYIVALDQLMEVYYENIEMMSPEQPNLVSPAPWSSISNGPWTLDSSPTSAMSWTTMSEVSTRPTSLTILSPASTISPTSPTPNTPTTSVASCPACSRKFRGSPQDARSNLQRHLRTSRRHNKKAGLKCPHPKCLTKDPMRSDNLGPHLRKNHKEMSAAEREAVLDKCKLEARGANNAGTARLLGGLQCDGISASVAEPVGSTQADSIIKVYRALGHITRLNGSPTTRSHSFIPIRYDNHRSKGVLTWSLDGQTAMV</sequence>
<accession>A0A8H3INL1</accession>
<organism evidence="2 3">
    <name type="scientific">Imshaugia aleurites</name>
    <dbReference type="NCBI Taxonomy" id="172621"/>
    <lineage>
        <taxon>Eukaryota</taxon>
        <taxon>Fungi</taxon>
        <taxon>Dikarya</taxon>
        <taxon>Ascomycota</taxon>
        <taxon>Pezizomycotina</taxon>
        <taxon>Lecanoromycetes</taxon>
        <taxon>OSLEUM clade</taxon>
        <taxon>Lecanoromycetidae</taxon>
        <taxon>Lecanorales</taxon>
        <taxon>Lecanorineae</taxon>
        <taxon>Parmeliaceae</taxon>
        <taxon>Imshaugia</taxon>
    </lineage>
</organism>
<evidence type="ECO:0000313" key="2">
    <source>
        <dbReference type="EMBL" id="CAF9925703.1"/>
    </source>
</evidence>
<gene>
    <name evidence="2" type="ORF">IMSHALPRED_006759</name>
</gene>
<dbReference type="AlphaFoldDB" id="A0A8H3INL1"/>
<feature type="region of interest" description="Disordered" evidence="1">
    <location>
        <begin position="130"/>
        <end position="174"/>
    </location>
</feature>
<feature type="compositionally biased region" description="Low complexity" evidence="1">
    <location>
        <begin position="159"/>
        <end position="170"/>
    </location>
</feature>
<feature type="compositionally biased region" description="Basic residues" evidence="1">
    <location>
        <begin position="1133"/>
        <end position="1148"/>
    </location>
</feature>
<feature type="region of interest" description="Disordered" evidence="1">
    <location>
        <begin position="1092"/>
        <end position="1168"/>
    </location>
</feature>
<dbReference type="EMBL" id="CAJPDT010000040">
    <property type="protein sequence ID" value="CAF9925703.1"/>
    <property type="molecule type" value="Genomic_DNA"/>
</dbReference>
<comment type="caution">
    <text evidence="2">The sequence shown here is derived from an EMBL/GenBank/DDBJ whole genome shotgun (WGS) entry which is preliminary data.</text>
</comment>
<feature type="region of interest" description="Disordered" evidence="1">
    <location>
        <begin position="272"/>
        <end position="300"/>
    </location>
</feature>
<evidence type="ECO:0008006" key="4">
    <source>
        <dbReference type="Google" id="ProtNLM"/>
    </source>
</evidence>
<dbReference type="Proteomes" id="UP000664534">
    <property type="component" value="Unassembled WGS sequence"/>
</dbReference>